<dbReference type="EMBL" id="JAVKVH010000001">
    <property type="protein sequence ID" value="MDR7625601.1"/>
    <property type="molecule type" value="Genomic_DNA"/>
</dbReference>
<gene>
    <name evidence="7" type="ORF">RF672_13635</name>
</gene>
<sequence>MKSKEISKFEHYFLYLLFFELFAGGGGRLIAVGPLSIRQILFVGLIVIFAIRFVMNSDTRTEIWSYFRHPNTAVFWLSVIMTSWIVISSIVGILHGHGTGPVATDLFRTIYVIMIIPLIYYIGENRFSISDLGRCLFFAAAVVSILTVFISLTGKFASDMDFHHFYDWINGLMPGDLFFRPSRGVFYKSDFLVMFAVIIALVKLAENKINWREGSVLILGSLSIILSESRGLYLGILTGVATYIVVKGVIYFKGDRDSLNLTKSMNLRRLMVVFVTVVLCAFFYNNATIARFSKSSGADIREEKKFKWQDSGDANDTSLRSRFVLLTDATKIIKSEPIVGKIVGNGYGTVIGDRKNGIEMSFVDILVEQGVIGLAIWLAFSLLPLYYFFKSFLLSKQLADSYIGLLGSTLSMLVVTNINPFLNSPIGLGFLLPVIVIAYKQFIATKESRLVTV</sequence>
<evidence type="ECO:0000256" key="4">
    <source>
        <dbReference type="ARBA" id="ARBA00023136"/>
    </source>
</evidence>
<feature type="domain" description="O-antigen ligase-related" evidence="6">
    <location>
        <begin position="216"/>
        <end position="378"/>
    </location>
</feature>
<dbReference type="InterPro" id="IPR051533">
    <property type="entry name" value="WaaL-like"/>
</dbReference>
<dbReference type="Proteomes" id="UP001268544">
    <property type="component" value="Unassembled WGS sequence"/>
</dbReference>
<dbReference type="GO" id="GO:0016874">
    <property type="term" value="F:ligase activity"/>
    <property type="evidence" value="ECO:0007669"/>
    <property type="project" value="UniProtKB-KW"/>
</dbReference>
<evidence type="ECO:0000313" key="8">
    <source>
        <dbReference type="Proteomes" id="UP001268544"/>
    </source>
</evidence>
<evidence type="ECO:0000256" key="5">
    <source>
        <dbReference type="SAM" id="Phobius"/>
    </source>
</evidence>
<dbReference type="AlphaFoldDB" id="A0ABD5D0P6"/>
<keyword evidence="3 5" id="KW-1133">Transmembrane helix</keyword>
<proteinExistence type="predicted"/>
<dbReference type="Pfam" id="PF04932">
    <property type="entry name" value="Wzy_C"/>
    <property type="match status" value="1"/>
</dbReference>
<comment type="caution">
    <text evidence="7">The sequence shown here is derived from an EMBL/GenBank/DDBJ whole genome shotgun (WGS) entry which is preliminary data.</text>
</comment>
<dbReference type="PANTHER" id="PTHR37422">
    <property type="entry name" value="TEICHURONIC ACID BIOSYNTHESIS PROTEIN TUAE"/>
    <property type="match status" value="1"/>
</dbReference>
<evidence type="ECO:0000313" key="7">
    <source>
        <dbReference type="EMBL" id="MDR7625601.1"/>
    </source>
</evidence>
<feature type="transmembrane region" description="Helical" evidence="5">
    <location>
        <begin position="370"/>
        <end position="389"/>
    </location>
</feature>
<reference evidence="8" key="1">
    <citation type="submission" date="2023-07" db="EMBL/GenBank/DDBJ databases">
        <title>Lacticaseibacillus paracasei KCKM 0992.</title>
        <authorList>
            <person name="Kim T.W."/>
        </authorList>
    </citation>
    <scope>NUCLEOTIDE SEQUENCE [LARGE SCALE GENOMIC DNA]</scope>
    <source>
        <strain evidence="8">KCKM 0992</strain>
    </source>
</reference>
<keyword evidence="4 5" id="KW-0472">Membrane</keyword>
<keyword evidence="2 5" id="KW-0812">Transmembrane</keyword>
<evidence type="ECO:0000256" key="1">
    <source>
        <dbReference type="ARBA" id="ARBA00004141"/>
    </source>
</evidence>
<dbReference type="RefSeq" id="WP_016380992.1">
    <property type="nucleotide sequence ID" value="NZ_CP094329.1"/>
</dbReference>
<evidence type="ECO:0000259" key="6">
    <source>
        <dbReference type="Pfam" id="PF04932"/>
    </source>
</evidence>
<evidence type="ECO:0000256" key="2">
    <source>
        <dbReference type="ARBA" id="ARBA00022692"/>
    </source>
</evidence>
<accession>A0ABD5D0P6</accession>
<feature type="transmembrane region" description="Helical" evidence="5">
    <location>
        <begin position="12"/>
        <end position="31"/>
    </location>
</feature>
<feature type="transmembrane region" description="Helical" evidence="5">
    <location>
        <begin position="135"/>
        <end position="157"/>
    </location>
</feature>
<feature type="transmembrane region" description="Helical" evidence="5">
    <location>
        <begin position="74"/>
        <end position="94"/>
    </location>
</feature>
<dbReference type="GO" id="GO:0016020">
    <property type="term" value="C:membrane"/>
    <property type="evidence" value="ECO:0007669"/>
    <property type="project" value="UniProtKB-SubCell"/>
</dbReference>
<evidence type="ECO:0000256" key="3">
    <source>
        <dbReference type="ARBA" id="ARBA00022989"/>
    </source>
</evidence>
<feature type="transmembrane region" description="Helical" evidence="5">
    <location>
        <begin position="232"/>
        <end position="254"/>
    </location>
</feature>
<feature type="transmembrane region" description="Helical" evidence="5">
    <location>
        <begin position="106"/>
        <end position="123"/>
    </location>
</feature>
<comment type="subcellular location">
    <subcellularLocation>
        <location evidence="1">Membrane</location>
        <topology evidence="1">Multi-pass membrane protein</topology>
    </subcellularLocation>
</comment>
<dbReference type="PANTHER" id="PTHR37422:SF13">
    <property type="entry name" value="LIPOPOLYSACCHARIDE BIOSYNTHESIS PROTEIN PA4999-RELATED"/>
    <property type="match status" value="1"/>
</dbReference>
<dbReference type="InterPro" id="IPR007016">
    <property type="entry name" value="O-antigen_ligase-rel_domated"/>
</dbReference>
<feature type="transmembrane region" description="Helical" evidence="5">
    <location>
        <begin position="424"/>
        <end position="443"/>
    </location>
</feature>
<feature type="transmembrane region" description="Helical" evidence="5">
    <location>
        <begin position="185"/>
        <end position="202"/>
    </location>
</feature>
<keyword evidence="7" id="KW-0436">Ligase</keyword>
<protein>
    <submittedName>
        <fullName evidence="7">O-antigen ligase family protein</fullName>
    </submittedName>
</protein>
<feature type="transmembrane region" description="Helical" evidence="5">
    <location>
        <begin position="266"/>
        <end position="284"/>
    </location>
</feature>
<name>A0ABD5D0P6_LACPA</name>
<feature type="transmembrane region" description="Helical" evidence="5">
    <location>
        <begin position="37"/>
        <end position="54"/>
    </location>
</feature>
<organism evidence="7 8">
    <name type="scientific">Lacticaseibacillus paracasei</name>
    <name type="common">Lactobacillus paracasei</name>
    <dbReference type="NCBI Taxonomy" id="1597"/>
    <lineage>
        <taxon>Bacteria</taxon>
        <taxon>Bacillati</taxon>
        <taxon>Bacillota</taxon>
        <taxon>Bacilli</taxon>
        <taxon>Lactobacillales</taxon>
        <taxon>Lactobacillaceae</taxon>
        <taxon>Lacticaseibacillus</taxon>
    </lineage>
</organism>